<dbReference type="Pfam" id="PF13302">
    <property type="entry name" value="Acetyltransf_3"/>
    <property type="match status" value="1"/>
</dbReference>
<name>A0A6G7Y7G8_9ACTN</name>
<dbReference type="PANTHER" id="PTHR43441:SF10">
    <property type="entry name" value="ACETYLTRANSFERASE"/>
    <property type="match status" value="1"/>
</dbReference>
<evidence type="ECO:0000313" key="2">
    <source>
        <dbReference type="EMBL" id="QIK72730.1"/>
    </source>
</evidence>
<dbReference type="GO" id="GO:1990189">
    <property type="term" value="F:protein N-terminal-serine acetyltransferase activity"/>
    <property type="evidence" value="ECO:0007669"/>
    <property type="project" value="TreeGrafter"/>
</dbReference>
<dbReference type="PROSITE" id="PS51186">
    <property type="entry name" value="GNAT"/>
    <property type="match status" value="1"/>
</dbReference>
<dbReference type="SUPFAM" id="SSF55729">
    <property type="entry name" value="Acyl-CoA N-acyltransferases (Nat)"/>
    <property type="match status" value="1"/>
</dbReference>
<accession>A0A6G7Y7G8</accession>
<dbReference type="InterPro" id="IPR016181">
    <property type="entry name" value="Acyl_CoA_acyltransferase"/>
</dbReference>
<proteinExistence type="predicted"/>
<reference evidence="2 3" key="1">
    <citation type="submission" date="2020-03" db="EMBL/GenBank/DDBJ databases">
        <title>Propioniciclava sp. nov., isolated from Hydrophilus acuminatus.</title>
        <authorList>
            <person name="Hyun D.-W."/>
            <person name="Bae J.-W."/>
        </authorList>
    </citation>
    <scope>NUCLEOTIDE SEQUENCE [LARGE SCALE GENOMIC DNA]</scope>
    <source>
        <strain evidence="2 3">HDW11</strain>
    </source>
</reference>
<dbReference type="RefSeq" id="WP_166233803.1">
    <property type="nucleotide sequence ID" value="NZ_CP049865.1"/>
</dbReference>
<dbReference type="Proteomes" id="UP000501058">
    <property type="component" value="Chromosome"/>
</dbReference>
<dbReference type="KEGG" id="prv:G7070_11170"/>
<feature type="domain" description="N-acetyltransferase" evidence="1">
    <location>
        <begin position="16"/>
        <end position="153"/>
    </location>
</feature>
<dbReference type="InterPro" id="IPR000182">
    <property type="entry name" value="GNAT_dom"/>
</dbReference>
<evidence type="ECO:0000259" key="1">
    <source>
        <dbReference type="PROSITE" id="PS51186"/>
    </source>
</evidence>
<organism evidence="2 3">
    <name type="scientific">Propioniciclava coleopterorum</name>
    <dbReference type="NCBI Taxonomy" id="2714937"/>
    <lineage>
        <taxon>Bacteria</taxon>
        <taxon>Bacillati</taxon>
        <taxon>Actinomycetota</taxon>
        <taxon>Actinomycetes</taxon>
        <taxon>Propionibacteriales</taxon>
        <taxon>Propionibacteriaceae</taxon>
        <taxon>Propioniciclava</taxon>
    </lineage>
</organism>
<dbReference type="Gene3D" id="3.40.630.30">
    <property type="match status" value="1"/>
</dbReference>
<dbReference type="InterPro" id="IPR051908">
    <property type="entry name" value="Ribosomal_N-acetyltransferase"/>
</dbReference>
<dbReference type="GO" id="GO:0005737">
    <property type="term" value="C:cytoplasm"/>
    <property type="evidence" value="ECO:0007669"/>
    <property type="project" value="TreeGrafter"/>
</dbReference>
<dbReference type="AlphaFoldDB" id="A0A6G7Y7G8"/>
<dbReference type="PANTHER" id="PTHR43441">
    <property type="entry name" value="RIBOSOMAL-PROTEIN-SERINE ACETYLTRANSFERASE"/>
    <property type="match status" value="1"/>
</dbReference>
<dbReference type="EMBL" id="CP049865">
    <property type="protein sequence ID" value="QIK72730.1"/>
    <property type="molecule type" value="Genomic_DNA"/>
</dbReference>
<sequence length="176" mass="19513">MSGHRLRHWRADDAHVLLAAVAGDIDIARQLPTLETVSDAHAHIAKTSGDDDRVAFAIVDGEDAVVGGIAAVLNRTMRTAWVSYWLLEHGRGQGLATRATVALSEWLFEHNIHRLELAHRLNNPASQRVAERAGFVREGIMREELEYDGVRYDTALMSRLPGDPTPDVEPLPGLRR</sequence>
<keyword evidence="3" id="KW-1185">Reference proteome</keyword>
<evidence type="ECO:0000313" key="3">
    <source>
        <dbReference type="Proteomes" id="UP000501058"/>
    </source>
</evidence>
<dbReference type="GO" id="GO:0008999">
    <property type="term" value="F:protein-N-terminal-alanine acetyltransferase activity"/>
    <property type="evidence" value="ECO:0007669"/>
    <property type="project" value="TreeGrafter"/>
</dbReference>
<keyword evidence="2" id="KW-0808">Transferase</keyword>
<gene>
    <name evidence="2" type="ORF">G7070_11170</name>
</gene>
<protein>
    <submittedName>
        <fullName evidence="2">GNAT family N-acetyltransferase</fullName>
    </submittedName>
</protein>